<dbReference type="PROSITE" id="PS00497">
    <property type="entry name" value="TYROSINASE_1"/>
    <property type="match status" value="1"/>
</dbReference>
<dbReference type="InterPro" id="IPR050316">
    <property type="entry name" value="Tyrosinase/Hemocyanin"/>
</dbReference>
<evidence type="ECO:0000313" key="6">
    <source>
        <dbReference type="EMBL" id="KAK4177402.1"/>
    </source>
</evidence>
<dbReference type="GO" id="GO:0046872">
    <property type="term" value="F:metal ion binding"/>
    <property type="evidence" value="ECO:0007669"/>
    <property type="project" value="UniProtKB-KW"/>
</dbReference>
<protein>
    <submittedName>
        <fullName evidence="6">Tyrosinase central domain-containing protein</fullName>
    </submittedName>
</protein>
<dbReference type="InterPro" id="IPR002227">
    <property type="entry name" value="Tyrosinase_Cu-bd"/>
</dbReference>
<proteinExistence type="predicted"/>
<feature type="signal peptide" evidence="3">
    <location>
        <begin position="1"/>
        <end position="18"/>
    </location>
</feature>
<feature type="chain" id="PRO_5042920152" evidence="3">
    <location>
        <begin position="19"/>
        <end position="400"/>
    </location>
</feature>
<keyword evidence="2" id="KW-0560">Oxidoreductase</keyword>
<dbReference type="EMBL" id="MU866166">
    <property type="protein sequence ID" value="KAK4177402.1"/>
    <property type="molecule type" value="Genomic_DNA"/>
</dbReference>
<keyword evidence="7" id="KW-1185">Reference proteome</keyword>
<dbReference type="AlphaFoldDB" id="A0AAN6WB86"/>
<gene>
    <name evidence="6" type="ORF">QBC36DRAFT_185172</name>
</gene>
<organism evidence="6 7">
    <name type="scientific">Triangularia setosa</name>
    <dbReference type="NCBI Taxonomy" id="2587417"/>
    <lineage>
        <taxon>Eukaryota</taxon>
        <taxon>Fungi</taxon>
        <taxon>Dikarya</taxon>
        <taxon>Ascomycota</taxon>
        <taxon>Pezizomycotina</taxon>
        <taxon>Sordariomycetes</taxon>
        <taxon>Sordariomycetidae</taxon>
        <taxon>Sordariales</taxon>
        <taxon>Podosporaceae</taxon>
        <taxon>Triangularia</taxon>
    </lineage>
</organism>
<dbReference type="PRINTS" id="PR00092">
    <property type="entry name" value="TYROSINASE"/>
</dbReference>
<feature type="domain" description="Tyrosinase copper-binding" evidence="4">
    <location>
        <begin position="120"/>
        <end position="137"/>
    </location>
</feature>
<evidence type="ECO:0000259" key="5">
    <source>
        <dbReference type="PROSITE" id="PS00498"/>
    </source>
</evidence>
<evidence type="ECO:0000259" key="4">
    <source>
        <dbReference type="PROSITE" id="PS00497"/>
    </source>
</evidence>
<reference evidence="6" key="2">
    <citation type="submission" date="2023-05" db="EMBL/GenBank/DDBJ databases">
        <authorList>
            <consortium name="Lawrence Berkeley National Laboratory"/>
            <person name="Steindorff A."/>
            <person name="Hensen N."/>
            <person name="Bonometti L."/>
            <person name="Westerberg I."/>
            <person name="Brannstrom I.O."/>
            <person name="Guillou S."/>
            <person name="Cros-Aarteil S."/>
            <person name="Calhoun S."/>
            <person name="Haridas S."/>
            <person name="Kuo A."/>
            <person name="Mondo S."/>
            <person name="Pangilinan J."/>
            <person name="Riley R."/>
            <person name="Labutti K."/>
            <person name="Andreopoulos B."/>
            <person name="Lipzen A."/>
            <person name="Chen C."/>
            <person name="Yanf M."/>
            <person name="Daum C."/>
            <person name="Ng V."/>
            <person name="Clum A."/>
            <person name="Ohm R."/>
            <person name="Martin F."/>
            <person name="Silar P."/>
            <person name="Natvig D."/>
            <person name="Lalanne C."/>
            <person name="Gautier V."/>
            <person name="Ament-Velasquez S.L."/>
            <person name="Kruys A."/>
            <person name="Hutchinson M.I."/>
            <person name="Powell A.J."/>
            <person name="Barry K."/>
            <person name="Miller A.N."/>
            <person name="Grigoriev I.V."/>
            <person name="Debuchy R."/>
            <person name="Gladieux P."/>
            <person name="Thoren M.H."/>
            <person name="Johannesson H."/>
        </authorList>
    </citation>
    <scope>NUCLEOTIDE SEQUENCE</scope>
    <source>
        <strain evidence="6">CBS 892.96</strain>
    </source>
</reference>
<reference evidence="6" key="1">
    <citation type="journal article" date="2023" name="Mol. Phylogenet. Evol.">
        <title>Genome-scale phylogeny and comparative genomics of the fungal order Sordariales.</title>
        <authorList>
            <person name="Hensen N."/>
            <person name="Bonometti L."/>
            <person name="Westerberg I."/>
            <person name="Brannstrom I.O."/>
            <person name="Guillou S."/>
            <person name="Cros-Aarteil S."/>
            <person name="Calhoun S."/>
            <person name="Haridas S."/>
            <person name="Kuo A."/>
            <person name="Mondo S."/>
            <person name="Pangilinan J."/>
            <person name="Riley R."/>
            <person name="LaButti K."/>
            <person name="Andreopoulos B."/>
            <person name="Lipzen A."/>
            <person name="Chen C."/>
            <person name="Yan M."/>
            <person name="Daum C."/>
            <person name="Ng V."/>
            <person name="Clum A."/>
            <person name="Steindorff A."/>
            <person name="Ohm R.A."/>
            <person name="Martin F."/>
            <person name="Silar P."/>
            <person name="Natvig D.O."/>
            <person name="Lalanne C."/>
            <person name="Gautier V."/>
            <person name="Ament-Velasquez S.L."/>
            <person name="Kruys A."/>
            <person name="Hutchinson M.I."/>
            <person name="Powell A.J."/>
            <person name="Barry K."/>
            <person name="Miller A.N."/>
            <person name="Grigoriev I.V."/>
            <person name="Debuchy R."/>
            <person name="Gladieux P."/>
            <person name="Hiltunen Thoren M."/>
            <person name="Johannesson H."/>
        </authorList>
    </citation>
    <scope>NUCLEOTIDE SEQUENCE</scope>
    <source>
        <strain evidence="6">CBS 892.96</strain>
    </source>
</reference>
<dbReference type="GO" id="GO:0016491">
    <property type="term" value="F:oxidoreductase activity"/>
    <property type="evidence" value="ECO:0007669"/>
    <property type="project" value="UniProtKB-KW"/>
</dbReference>
<evidence type="ECO:0000256" key="3">
    <source>
        <dbReference type="SAM" id="SignalP"/>
    </source>
</evidence>
<dbReference type="Pfam" id="PF00264">
    <property type="entry name" value="Tyrosinase"/>
    <property type="match status" value="1"/>
</dbReference>
<sequence length="400" mass="44193">MLNQPLLCLLATSAVALGAINIPNLDFNQEAIDSGLALQAINSYALLKATTHLSGTCTLDKLKIRQEWRTLSKPQRREYVAAVQCIQARRSLLPPGLVPAAESIFDDFVWVHYNQTPFSHGTGNFLSWHRYYMHTYETHLRACGYTGALPYWSWPLDLDSVASSPLFDGSDTSIGSDGTPIPHEGMKLNWPGNTPTGDPFVYVSPGSGGGCVHTGPFSNLTVNFGEVALPVYGKEERLSSADPTAGGQSRCLKRDLNEEPGRKWSTWRNITELILENKNIEWFQGVMQGMVNYTGGVASLGVHGAGHYMIGGDPGSDPWITPGDPGFYFHHAGIDRVWWLWQMLDLDNRRDVFGTNTAMNNPPSEDTTVEDWLRLDPLAEKVKIKDVISTVGGDLCYVYI</sequence>
<dbReference type="PANTHER" id="PTHR11474">
    <property type="entry name" value="TYROSINASE FAMILY MEMBER"/>
    <property type="match status" value="1"/>
</dbReference>
<evidence type="ECO:0000313" key="7">
    <source>
        <dbReference type="Proteomes" id="UP001302321"/>
    </source>
</evidence>
<dbReference type="InterPro" id="IPR008922">
    <property type="entry name" value="Di-copper_centre_dom_sf"/>
</dbReference>
<dbReference type="PANTHER" id="PTHR11474:SF125">
    <property type="entry name" value="N-ACETYL-6-HYDROXYTRYPTOPHAN OXIDASE IVOB-RELATED"/>
    <property type="match status" value="1"/>
</dbReference>
<dbReference type="Gene3D" id="1.10.1280.10">
    <property type="entry name" value="Di-copper center containing domain from catechol oxidase"/>
    <property type="match status" value="1"/>
</dbReference>
<dbReference type="Proteomes" id="UP001302321">
    <property type="component" value="Unassembled WGS sequence"/>
</dbReference>
<evidence type="ECO:0000256" key="1">
    <source>
        <dbReference type="ARBA" id="ARBA00022723"/>
    </source>
</evidence>
<feature type="domain" description="Tyrosinase copper-binding" evidence="5">
    <location>
        <begin position="324"/>
        <end position="335"/>
    </location>
</feature>
<comment type="caution">
    <text evidence="6">The sequence shown here is derived from an EMBL/GenBank/DDBJ whole genome shotgun (WGS) entry which is preliminary data.</text>
</comment>
<dbReference type="PROSITE" id="PS00498">
    <property type="entry name" value="TYROSINASE_2"/>
    <property type="match status" value="1"/>
</dbReference>
<accession>A0AAN6WB86</accession>
<keyword evidence="3" id="KW-0732">Signal</keyword>
<evidence type="ECO:0000256" key="2">
    <source>
        <dbReference type="ARBA" id="ARBA00023002"/>
    </source>
</evidence>
<dbReference type="SUPFAM" id="SSF48056">
    <property type="entry name" value="Di-copper centre-containing domain"/>
    <property type="match status" value="1"/>
</dbReference>
<name>A0AAN6WB86_9PEZI</name>
<keyword evidence="1" id="KW-0479">Metal-binding</keyword>